<dbReference type="HOGENOM" id="CLU_1029378_0_0_3"/>
<evidence type="ECO:0000313" key="2">
    <source>
        <dbReference type="EMBL" id="EDX73367.1"/>
    </source>
</evidence>
<feature type="transmembrane region" description="Helical" evidence="1">
    <location>
        <begin position="84"/>
        <end position="101"/>
    </location>
</feature>
<gene>
    <name evidence="2" type="ORF">MC7420_1163</name>
</gene>
<keyword evidence="3" id="KW-1185">Reference proteome</keyword>
<proteinExistence type="predicted"/>
<feature type="transmembrane region" description="Helical" evidence="1">
    <location>
        <begin position="28"/>
        <end position="47"/>
    </location>
</feature>
<dbReference type="AlphaFoldDB" id="B4VXB6"/>
<keyword evidence="1" id="KW-0472">Membrane</keyword>
<dbReference type="STRING" id="118168.MC7420_1163"/>
<organism evidence="2 3">
    <name type="scientific">Coleofasciculus chthonoplastes PCC 7420</name>
    <dbReference type="NCBI Taxonomy" id="118168"/>
    <lineage>
        <taxon>Bacteria</taxon>
        <taxon>Bacillati</taxon>
        <taxon>Cyanobacteriota</taxon>
        <taxon>Cyanophyceae</taxon>
        <taxon>Coleofasciculales</taxon>
        <taxon>Coleofasciculaceae</taxon>
        <taxon>Coleofasciculus</taxon>
    </lineage>
</organism>
<evidence type="ECO:0000256" key="1">
    <source>
        <dbReference type="SAM" id="Phobius"/>
    </source>
</evidence>
<sequence length="270" mass="30728">MGVDMNDPRTTWPLNSYTVPGLSFDENVAGNPLHLLLIALAIIVFVFNKELRVKNNVIGYVLALIGGFLLLCWMLKIQPYQSRHHLSLFVLFSSFVGLVFNKSWNRHVLMILAVITLVASIPFMVNNKYRPIAAEQNIFNTSRNELYFANRKYLKEPYFATADFLKKQNCETIGLSLGGTAVPSGTYWEYPFWVLLQENNSKTIQVQHILHPDNRSNVKSKIYPHNNFNPCAIIAVRSSKEEPVKEMVVQSSTYVSAWSANSDQINVLIK</sequence>
<name>B4VXB6_9CYAN</name>
<protein>
    <submittedName>
        <fullName evidence="2">Uncharacterized protein</fullName>
    </submittedName>
</protein>
<accession>B4VXB6</accession>
<evidence type="ECO:0000313" key="3">
    <source>
        <dbReference type="Proteomes" id="UP000003835"/>
    </source>
</evidence>
<dbReference type="EMBL" id="DS989858">
    <property type="protein sequence ID" value="EDX73367.1"/>
    <property type="molecule type" value="Genomic_DNA"/>
</dbReference>
<feature type="transmembrane region" description="Helical" evidence="1">
    <location>
        <begin position="108"/>
        <end position="125"/>
    </location>
</feature>
<keyword evidence="1" id="KW-0812">Transmembrane</keyword>
<reference evidence="2 3" key="1">
    <citation type="submission" date="2008-07" db="EMBL/GenBank/DDBJ databases">
        <authorList>
            <person name="Tandeau de Marsac N."/>
            <person name="Ferriera S."/>
            <person name="Johnson J."/>
            <person name="Kravitz S."/>
            <person name="Beeson K."/>
            <person name="Sutton G."/>
            <person name="Rogers Y.-H."/>
            <person name="Friedman R."/>
            <person name="Frazier M."/>
            <person name="Venter J.C."/>
        </authorList>
    </citation>
    <scope>NUCLEOTIDE SEQUENCE [LARGE SCALE GENOMIC DNA]</scope>
    <source>
        <strain evidence="2 3">PCC 7420</strain>
    </source>
</reference>
<feature type="transmembrane region" description="Helical" evidence="1">
    <location>
        <begin position="59"/>
        <end position="78"/>
    </location>
</feature>
<keyword evidence="1" id="KW-1133">Transmembrane helix</keyword>
<dbReference type="eggNOG" id="COG1807">
    <property type="taxonomic scope" value="Bacteria"/>
</dbReference>
<dbReference type="Proteomes" id="UP000003835">
    <property type="component" value="Unassembled WGS sequence"/>
</dbReference>